<organism evidence="10">
    <name type="scientific">Bionectria ochroleuca</name>
    <name type="common">Gliocladium roseum</name>
    <dbReference type="NCBI Taxonomy" id="29856"/>
    <lineage>
        <taxon>Eukaryota</taxon>
        <taxon>Fungi</taxon>
        <taxon>Dikarya</taxon>
        <taxon>Ascomycota</taxon>
        <taxon>Pezizomycotina</taxon>
        <taxon>Sordariomycetes</taxon>
        <taxon>Hypocreomycetidae</taxon>
        <taxon>Hypocreales</taxon>
        <taxon>Bionectriaceae</taxon>
        <taxon>Clonostachys</taxon>
    </lineage>
</organism>
<evidence type="ECO:0000256" key="8">
    <source>
        <dbReference type="RuleBase" id="RU000461"/>
    </source>
</evidence>
<accession>A0A0B7K3M0</accession>
<keyword evidence="6 8" id="KW-0503">Monooxygenase</keyword>
<dbReference type="Pfam" id="PF00067">
    <property type="entry name" value="p450"/>
    <property type="match status" value="1"/>
</dbReference>
<evidence type="ECO:0000256" key="5">
    <source>
        <dbReference type="ARBA" id="ARBA00023004"/>
    </source>
</evidence>
<evidence type="ECO:0000256" key="2">
    <source>
        <dbReference type="ARBA" id="ARBA00022617"/>
    </source>
</evidence>
<dbReference type="PANTHER" id="PTHR24291:SF50">
    <property type="entry name" value="BIFUNCTIONAL ALBAFLAVENONE MONOOXYGENASE_TERPENE SYNTHASE"/>
    <property type="match status" value="1"/>
</dbReference>
<dbReference type="InterPro" id="IPR036396">
    <property type="entry name" value="Cyt_P450_sf"/>
</dbReference>
<evidence type="ECO:0000256" key="3">
    <source>
        <dbReference type="ARBA" id="ARBA00022723"/>
    </source>
</evidence>
<dbReference type="GO" id="GO:0020037">
    <property type="term" value="F:heme binding"/>
    <property type="evidence" value="ECO:0007669"/>
    <property type="project" value="InterPro"/>
</dbReference>
<dbReference type="AlphaFoldDB" id="A0A0B7K3M0"/>
<dbReference type="PROSITE" id="PS00086">
    <property type="entry name" value="CYTOCHROME_P450"/>
    <property type="match status" value="1"/>
</dbReference>
<dbReference type="InterPro" id="IPR017972">
    <property type="entry name" value="Cyt_P450_CS"/>
</dbReference>
<evidence type="ECO:0000256" key="4">
    <source>
        <dbReference type="ARBA" id="ARBA00023002"/>
    </source>
</evidence>
<dbReference type="GO" id="GO:0004497">
    <property type="term" value="F:monooxygenase activity"/>
    <property type="evidence" value="ECO:0007669"/>
    <property type="project" value="UniProtKB-KW"/>
</dbReference>
<sequence>MGWQLTVGGALLGLGGLWISYCLLLLVSNYRKARTMGLPIRIIPISHTNPFWTVVDRHVLAIIKRLPFGLGDNNFTRYNFRGWELDDGCRSHDEMGDAFVMVTPGRNWLYIANPEALTEVFRRRADFHRCVELTEILDVFGPSIATAKGQRWRMQRKITASCFNEPTNEIVWREALWLAKDMLHYWSTKSSLTSAADDCRTLSLHVLSRASFGKSFKFEGHEERGTTGISASYKNSLQTILENCVVIMALGTKTIAKPWMPKRIQKIHEAWVTFRKYMTDLYEEEKKAFSEGHTGGGNLMKSLVRASHEETKIGTGLTEAEIYGNIFAFNFAGHDTTAHSFTFAIYFLAANPDVQAWIREEIQEVLGENDEEWSYTQDFPRLKRCLAVLMETIRLYTPVPVAKWTDQQAQILEIGDKVVHIPPETMIIPAYVALHTQPENWGSDAVDWRPSRWVTSTSIPSTLDEEELITPRRGSFLGWSDGSRDCVGRKFSQVEFVATLARLFLDWRVDPVPLGEENMENARERVKTLIKTDSRMVLLLQMLHPERAPLRWTKITDSATDVRRSY</sequence>
<dbReference type="GO" id="GO:0005506">
    <property type="term" value="F:iron ion binding"/>
    <property type="evidence" value="ECO:0007669"/>
    <property type="project" value="InterPro"/>
</dbReference>
<evidence type="ECO:0000256" key="6">
    <source>
        <dbReference type="ARBA" id="ARBA00023033"/>
    </source>
</evidence>
<comment type="similarity">
    <text evidence="1 8">Belongs to the cytochrome P450 family.</text>
</comment>
<keyword evidence="5 7" id="KW-0408">Iron</keyword>
<keyword evidence="9" id="KW-0472">Membrane</keyword>
<dbReference type="PRINTS" id="PR00385">
    <property type="entry name" value="P450"/>
</dbReference>
<dbReference type="InterPro" id="IPR001128">
    <property type="entry name" value="Cyt_P450"/>
</dbReference>
<name>A0A0B7K3M0_BIOOC</name>
<dbReference type="InterPro" id="IPR002401">
    <property type="entry name" value="Cyt_P450_E_grp-I"/>
</dbReference>
<dbReference type="CDD" id="cd11070">
    <property type="entry name" value="CYP56-like"/>
    <property type="match status" value="1"/>
</dbReference>
<dbReference type="PRINTS" id="PR00463">
    <property type="entry name" value="EP450I"/>
</dbReference>
<reference evidence="10" key="1">
    <citation type="submission" date="2015-01" db="EMBL/GenBank/DDBJ databases">
        <authorList>
            <person name="Durling Mikael"/>
        </authorList>
    </citation>
    <scope>NUCLEOTIDE SEQUENCE</scope>
</reference>
<dbReference type="Gene3D" id="1.10.630.10">
    <property type="entry name" value="Cytochrome P450"/>
    <property type="match status" value="1"/>
</dbReference>
<proteinExistence type="inferred from homology"/>
<dbReference type="EMBL" id="CDPU01000026">
    <property type="protein sequence ID" value="CEO51968.1"/>
    <property type="molecule type" value="Genomic_DNA"/>
</dbReference>
<keyword evidence="4 8" id="KW-0560">Oxidoreductase</keyword>
<dbReference type="PANTHER" id="PTHR24291">
    <property type="entry name" value="CYTOCHROME P450 FAMILY 4"/>
    <property type="match status" value="1"/>
</dbReference>
<evidence type="ECO:0000256" key="1">
    <source>
        <dbReference type="ARBA" id="ARBA00010617"/>
    </source>
</evidence>
<dbReference type="InterPro" id="IPR050196">
    <property type="entry name" value="Cytochrome_P450_Monoox"/>
</dbReference>
<evidence type="ECO:0008006" key="11">
    <source>
        <dbReference type="Google" id="ProtNLM"/>
    </source>
</evidence>
<protein>
    <recommendedName>
        <fullName evidence="11">Cytochrome P450</fullName>
    </recommendedName>
</protein>
<keyword evidence="9" id="KW-0812">Transmembrane</keyword>
<keyword evidence="9" id="KW-1133">Transmembrane helix</keyword>
<evidence type="ECO:0000256" key="9">
    <source>
        <dbReference type="SAM" id="Phobius"/>
    </source>
</evidence>
<evidence type="ECO:0000256" key="7">
    <source>
        <dbReference type="PIRSR" id="PIRSR602401-1"/>
    </source>
</evidence>
<keyword evidence="3 7" id="KW-0479">Metal-binding</keyword>
<gene>
    <name evidence="10" type="ORF">BN869_000008026_1</name>
</gene>
<dbReference type="SUPFAM" id="SSF48264">
    <property type="entry name" value="Cytochrome P450"/>
    <property type="match status" value="1"/>
</dbReference>
<feature type="binding site" description="axial binding residue" evidence="7">
    <location>
        <position position="486"/>
    </location>
    <ligand>
        <name>heme</name>
        <dbReference type="ChEBI" id="CHEBI:30413"/>
    </ligand>
    <ligandPart>
        <name>Fe</name>
        <dbReference type="ChEBI" id="CHEBI:18248"/>
    </ligandPart>
</feature>
<keyword evidence="2 7" id="KW-0349">Heme</keyword>
<feature type="transmembrane region" description="Helical" evidence="9">
    <location>
        <begin position="6"/>
        <end position="27"/>
    </location>
</feature>
<dbReference type="GO" id="GO:0016705">
    <property type="term" value="F:oxidoreductase activity, acting on paired donors, with incorporation or reduction of molecular oxygen"/>
    <property type="evidence" value="ECO:0007669"/>
    <property type="project" value="InterPro"/>
</dbReference>
<evidence type="ECO:0000313" key="10">
    <source>
        <dbReference type="EMBL" id="CEO51968.1"/>
    </source>
</evidence>
<comment type="cofactor">
    <cofactor evidence="7">
        <name>heme</name>
        <dbReference type="ChEBI" id="CHEBI:30413"/>
    </cofactor>
</comment>